<evidence type="ECO:0000313" key="2">
    <source>
        <dbReference type="EMBL" id="KUG06756.1"/>
    </source>
</evidence>
<feature type="transmembrane region" description="Helical" evidence="1">
    <location>
        <begin position="50"/>
        <end position="67"/>
    </location>
</feature>
<accession>A0A9X0L3Q7</accession>
<keyword evidence="3" id="KW-1185">Reference proteome</keyword>
<evidence type="ECO:0000256" key="1">
    <source>
        <dbReference type="SAM" id="Phobius"/>
    </source>
</evidence>
<comment type="caution">
    <text evidence="2">The sequence shown here is derived from an EMBL/GenBank/DDBJ whole genome shotgun (WGS) entry which is preliminary data.</text>
</comment>
<dbReference type="EMBL" id="LNAL01000008">
    <property type="protein sequence ID" value="KUG06756.1"/>
    <property type="molecule type" value="Genomic_DNA"/>
</dbReference>
<protein>
    <submittedName>
        <fullName evidence="2">Uncharacterized protein</fullName>
    </submittedName>
</protein>
<dbReference type="Proteomes" id="UP000054223">
    <property type="component" value="Unassembled WGS sequence"/>
</dbReference>
<gene>
    <name evidence="2" type="ORF">ASU33_05340</name>
</gene>
<dbReference type="AlphaFoldDB" id="A0A9X0L3Q7"/>
<dbReference type="OrthoDB" id="981292at2"/>
<feature type="transmembrane region" description="Helical" evidence="1">
    <location>
        <begin position="79"/>
        <end position="102"/>
    </location>
</feature>
<sequence length="173" mass="19527">MPQANIPFATPLSFFRSLVIGLGWLGGMFWLIDALANYFSVETTSSSLRLYFNLAMVGLGWLWPLAVGLQLKASSMLRVLLGGLSIVLLFPSVLFFGLVWVIDRADWNNEQVLFVKRHEPSTQVVVQSRNAQFATLSTSYRTVQLTPMLDLWQRIEPVDTATFDTTGWQRVPQ</sequence>
<dbReference type="RefSeq" id="WP_059072448.1">
    <property type="nucleotide sequence ID" value="NZ_LNAL01000008.1"/>
</dbReference>
<keyword evidence="1" id="KW-0812">Transmembrane</keyword>
<name>A0A9X0L3Q7_SOLP1</name>
<keyword evidence="1" id="KW-0472">Membrane</keyword>
<proteinExistence type="predicted"/>
<evidence type="ECO:0000313" key="3">
    <source>
        <dbReference type="Proteomes" id="UP000054223"/>
    </source>
</evidence>
<feature type="transmembrane region" description="Helical" evidence="1">
    <location>
        <begin position="12"/>
        <end position="30"/>
    </location>
</feature>
<organism evidence="2 3">
    <name type="scientific">Solirubrum puertoriconensis</name>
    <dbReference type="NCBI Taxonomy" id="1751427"/>
    <lineage>
        <taxon>Bacteria</taxon>
        <taxon>Pseudomonadati</taxon>
        <taxon>Bacteroidota</taxon>
        <taxon>Cytophagia</taxon>
        <taxon>Cytophagales</taxon>
    </lineage>
</organism>
<reference evidence="2 3" key="1">
    <citation type="submission" date="2015-11" db="EMBL/GenBank/DDBJ databases">
        <title>Solirubrum puertoriconensis gen. nov. an environmental bacteria isolated in Puerto Rico.</title>
        <authorList>
            <person name="Cuebas-Irizarry M.F."/>
            <person name="Montalvo-Rodriguez R."/>
        </authorList>
    </citation>
    <scope>NUCLEOTIDE SEQUENCE [LARGE SCALE GENOMIC DNA]</scope>
    <source>
        <strain evidence="2 3">MC1A</strain>
    </source>
</reference>
<keyword evidence="1" id="KW-1133">Transmembrane helix</keyword>